<comment type="similarity">
    <text evidence="2">Belongs to the GSP F family.</text>
</comment>
<keyword evidence="6 9" id="KW-1133">Transmembrane helix</keyword>
<dbReference type="GO" id="GO:0015628">
    <property type="term" value="P:protein secretion by the type II secretion system"/>
    <property type="evidence" value="ECO:0007669"/>
    <property type="project" value="TreeGrafter"/>
</dbReference>
<dbReference type="InterPro" id="IPR003004">
    <property type="entry name" value="GspF/PilC"/>
</dbReference>
<sequence>MQQFTYTVRDQSGQEKKGTVESTSREQASSVLHSKGYVVIKIAPKSKALQVPFIGGVNLGHVATFTRQLSTMITSGLPLTDSLIVLERQTSHERFRLIIKEIADDVQGGKSFADSLAKHSSAFSAAYINIVKAGEASGTLDSVLTKLADTLEKDREFQSKIKGAFIYPAIIIIAMTAVSFLIMVFVIPRLADVYTEIGLDLPLPTVILITISRFMAAFWWLIIIALAAAFVFLRRYKKTPQGALIMDRLMLKVPVMGQLSRDSSLTELTRTLGALVGAGVPILEALKISSEVALNAVHTQAIKRAAALVEKGAPLSKAIAQEEDFPPIVTQMLAVGEETGKMDDVLDKVSHFYELEVEHQVRNLTTALEPIVMIMLGIMVAFL</sequence>
<dbReference type="EMBL" id="MHCR01000015">
    <property type="protein sequence ID" value="OGY25434.1"/>
    <property type="molecule type" value="Genomic_DNA"/>
</dbReference>
<feature type="compositionally biased region" description="Polar residues" evidence="8">
    <location>
        <begin position="1"/>
        <end position="11"/>
    </location>
</feature>
<evidence type="ECO:0000256" key="3">
    <source>
        <dbReference type="ARBA" id="ARBA00022475"/>
    </source>
</evidence>
<dbReference type="FunFam" id="1.20.81.30:FF:000001">
    <property type="entry name" value="Type II secretion system protein F"/>
    <property type="match status" value="2"/>
</dbReference>
<evidence type="ECO:0000259" key="10">
    <source>
        <dbReference type="Pfam" id="PF00482"/>
    </source>
</evidence>
<name>A0A1G1WCT3_9BACT</name>
<keyword evidence="5 9" id="KW-0812">Transmembrane</keyword>
<dbReference type="PANTHER" id="PTHR30012:SF0">
    <property type="entry name" value="TYPE II SECRETION SYSTEM PROTEIN F-RELATED"/>
    <property type="match status" value="1"/>
</dbReference>
<keyword evidence="4" id="KW-0997">Cell inner membrane</keyword>
<feature type="region of interest" description="Disordered" evidence="8">
    <location>
        <begin position="1"/>
        <end position="27"/>
    </location>
</feature>
<organism evidence="11 12">
    <name type="scientific">Candidatus Woykebacteria bacterium RBG_16_39_9b</name>
    <dbReference type="NCBI Taxonomy" id="1802595"/>
    <lineage>
        <taxon>Bacteria</taxon>
        <taxon>Candidatus Woykeibacteriota</taxon>
    </lineage>
</organism>
<comment type="caution">
    <text evidence="11">The sequence shown here is derived from an EMBL/GenBank/DDBJ whole genome shotgun (WGS) entry which is preliminary data.</text>
</comment>
<dbReference type="Pfam" id="PF00482">
    <property type="entry name" value="T2SSF"/>
    <property type="match status" value="2"/>
</dbReference>
<dbReference type="InterPro" id="IPR018076">
    <property type="entry name" value="T2SS_GspF_dom"/>
</dbReference>
<dbReference type="AlphaFoldDB" id="A0A1G1WCT3"/>
<dbReference type="InterPro" id="IPR042094">
    <property type="entry name" value="T2SS_GspF_sf"/>
</dbReference>
<evidence type="ECO:0000313" key="12">
    <source>
        <dbReference type="Proteomes" id="UP000178162"/>
    </source>
</evidence>
<evidence type="ECO:0000256" key="6">
    <source>
        <dbReference type="ARBA" id="ARBA00022989"/>
    </source>
</evidence>
<feature type="transmembrane region" description="Helical" evidence="9">
    <location>
        <begin position="165"/>
        <end position="187"/>
    </location>
</feature>
<gene>
    <name evidence="11" type="ORF">A2134_01395</name>
</gene>
<evidence type="ECO:0000256" key="4">
    <source>
        <dbReference type="ARBA" id="ARBA00022519"/>
    </source>
</evidence>
<feature type="domain" description="Type II secretion system protein GspF" evidence="10">
    <location>
        <begin position="65"/>
        <end position="188"/>
    </location>
</feature>
<dbReference type="PRINTS" id="PR00812">
    <property type="entry name" value="BCTERIALGSPF"/>
</dbReference>
<feature type="non-terminal residue" evidence="11">
    <location>
        <position position="383"/>
    </location>
</feature>
<dbReference type="GO" id="GO:0005886">
    <property type="term" value="C:plasma membrane"/>
    <property type="evidence" value="ECO:0007669"/>
    <property type="project" value="UniProtKB-SubCell"/>
</dbReference>
<proteinExistence type="inferred from homology"/>
<comment type="subcellular location">
    <subcellularLocation>
        <location evidence="1">Cell inner membrane</location>
        <topology evidence="1">Multi-pass membrane protein</topology>
    </subcellularLocation>
</comment>
<evidence type="ECO:0000256" key="2">
    <source>
        <dbReference type="ARBA" id="ARBA00005745"/>
    </source>
</evidence>
<dbReference type="STRING" id="1802595.A2134_01395"/>
<evidence type="ECO:0000256" key="7">
    <source>
        <dbReference type="ARBA" id="ARBA00023136"/>
    </source>
</evidence>
<evidence type="ECO:0000256" key="5">
    <source>
        <dbReference type="ARBA" id="ARBA00022692"/>
    </source>
</evidence>
<evidence type="ECO:0000256" key="8">
    <source>
        <dbReference type="SAM" id="MobiDB-lite"/>
    </source>
</evidence>
<evidence type="ECO:0000256" key="1">
    <source>
        <dbReference type="ARBA" id="ARBA00004429"/>
    </source>
</evidence>
<evidence type="ECO:0000256" key="9">
    <source>
        <dbReference type="SAM" id="Phobius"/>
    </source>
</evidence>
<feature type="domain" description="Type II secretion system protein GspF" evidence="10">
    <location>
        <begin position="269"/>
        <end position="382"/>
    </location>
</feature>
<accession>A0A1G1WCT3</accession>
<protein>
    <recommendedName>
        <fullName evidence="10">Type II secretion system protein GspF domain-containing protein</fullName>
    </recommendedName>
</protein>
<feature type="transmembrane region" description="Helical" evidence="9">
    <location>
        <begin position="207"/>
        <end position="233"/>
    </location>
</feature>
<dbReference type="Proteomes" id="UP000178162">
    <property type="component" value="Unassembled WGS sequence"/>
</dbReference>
<dbReference type="Gene3D" id="1.20.81.30">
    <property type="entry name" value="Type II secretion system (T2SS), domain F"/>
    <property type="match status" value="2"/>
</dbReference>
<reference evidence="11 12" key="1">
    <citation type="journal article" date="2016" name="Nat. Commun.">
        <title>Thousands of microbial genomes shed light on interconnected biogeochemical processes in an aquifer system.</title>
        <authorList>
            <person name="Anantharaman K."/>
            <person name="Brown C.T."/>
            <person name="Hug L.A."/>
            <person name="Sharon I."/>
            <person name="Castelle C.J."/>
            <person name="Probst A.J."/>
            <person name="Thomas B.C."/>
            <person name="Singh A."/>
            <person name="Wilkins M.J."/>
            <person name="Karaoz U."/>
            <person name="Brodie E.L."/>
            <person name="Williams K.H."/>
            <person name="Hubbard S.S."/>
            <person name="Banfield J.F."/>
        </authorList>
    </citation>
    <scope>NUCLEOTIDE SEQUENCE [LARGE SCALE GENOMIC DNA]</scope>
</reference>
<evidence type="ECO:0000313" key="11">
    <source>
        <dbReference type="EMBL" id="OGY25434.1"/>
    </source>
</evidence>
<keyword evidence="7 9" id="KW-0472">Membrane</keyword>
<dbReference type="PANTHER" id="PTHR30012">
    <property type="entry name" value="GENERAL SECRETION PATHWAY PROTEIN"/>
    <property type="match status" value="1"/>
</dbReference>
<keyword evidence="3" id="KW-1003">Cell membrane</keyword>